<dbReference type="AlphaFoldDB" id="A0A1G5Q6W6"/>
<dbReference type="GO" id="GO:0019323">
    <property type="term" value="P:pentose catabolic process"/>
    <property type="evidence" value="ECO:0007669"/>
    <property type="project" value="TreeGrafter"/>
</dbReference>
<keyword evidence="5" id="KW-1185">Reference proteome</keyword>
<dbReference type="InterPro" id="IPR050197">
    <property type="entry name" value="Aldolase_class_II_sugar_metab"/>
</dbReference>
<dbReference type="InterPro" id="IPR001303">
    <property type="entry name" value="Aldolase_II/adducin_N"/>
</dbReference>
<dbReference type="Gene3D" id="3.40.225.10">
    <property type="entry name" value="Class II aldolase/adducin N-terminal domain"/>
    <property type="match status" value="1"/>
</dbReference>
<evidence type="ECO:0000313" key="5">
    <source>
        <dbReference type="Proteomes" id="UP000199648"/>
    </source>
</evidence>
<dbReference type="Proteomes" id="UP000199648">
    <property type="component" value="Unassembled WGS sequence"/>
</dbReference>
<dbReference type="SUPFAM" id="SSF53639">
    <property type="entry name" value="AraD/HMP-PK domain-like"/>
    <property type="match status" value="1"/>
</dbReference>
<dbReference type="PANTHER" id="PTHR22789">
    <property type="entry name" value="FUCULOSE PHOSPHATE ALDOLASE"/>
    <property type="match status" value="1"/>
</dbReference>
<dbReference type="SMART" id="SM01007">
    <property type="entry name" value="Aldolase_II"/>
    <property type="match status" value="1"/>
</dbReference>
<dbReference type="InterPro" id="IPR036409">
    <property type="entry name" value="Aldolase_II/adducin_N_sf"/>
</dbReference>
<dbReference type="RefSeq" id="WP_217631925.1">
    <property type="nucleotide sequence ID" value="NZ_FMWD01000004.1"/>
</dbReference>
<reference evidence="4 5" key="1">
    <citation type="submission" date="2016-10" db="EMBL/GenBank/DDBJ databases">
        <authorList>
            <person name="de Groot N.N."/>
        </authorList>
    </citation>
    <scope>NUCLEOTIDE SEQUENCE [LARGE SCALE GENOMIC DNA]</scope>
    <source>
        <strain evidence="4 5">HLD2</strain>
    </source>
</reference>
<dbReference type="GO" id="GO:0046872">
    <property type="term" value="F:metal ion binding"/>
    <property type="evidence" value="ECO:0007669"/>
    <property type="project" value="UniProtKB-KW"/>
</dbReference>
<gene>
    <name evidence="4" type="ORF">SAMN03097708_01455</name>
</gene>
<dbReference type="GO" id="GO:0016832">
    <property type="term" value="F:aldehyde-lyase activity"/>
    <property type="evidence" value="ECO:0007669"/>
    <property type="project" value="TreeGrafter"/>
</dbReference>
<keyword evidence="1" id="KW-0479">Metal-binding</keyword>
<sequence>MDPRDELIRYYQWLRQYGYNDSHSGNASIADGEHFWVTPTGACADTLESQELIRCARQGPLGEGASLDARLHQLVYQANSSTGALLHSHGAYTVALTMNGNDFVPPDFEGNYYFGSVPVITIPYENYLEEAPGRVAESLAEHRIAVVRGHGVYAQAETMNLAYKWTCSLELSAKTAFIAGQAGTL</sequence>
<dbReference type="EMBL" id="FMWD01000004">
    <property type="protein sequence ID" value="SCZ57573.1"/>
    <property type="molecule type" value="Genomic_DNA"/>
</dbReference>
<feature type="domain" description="Class II aldolase/adducin N-terminal" evidence="3">
    <location>
        <begin position="5"/>
        <end position="177"/>
    </location>
</feature>
<proteinExistence type="predicted"/>
<keyword evidence="2" id="KW-0456">Lyase</keyword>
<dbReference type="Pfam" id="PF00596">
    <property type="entry name" value="Aldolase_II"/>
    <property type="match status" value="1"/>
</dbReference>
<dbReference type="GO" id="GO:0005829">
    <property type="term" value="C:cytosol"/>
    <property type="evidence" value="ECO:0007669"/>
    <property type="project" value="TreeGrafter"/>
</dbReference>
<accession>A0A1G5Q6W6</accession>
<evidence type="ECO:0000313" key="4">
    <source>
        <dbReference type="EMBL" id="SCZ57573.1"/>
    </source>
</evidence>
<evidence type="ECO:0000259" key="3">
    <source>
        <dbReference type="SMART" id="SM01007"/>
    </source>
</evidence>
<dbReference type="STRING" id="415747.SAMN03097708_01455"/>
<protein>
    <submittedName>
        <fullName evidence="4">L-fuculose-phosphate aldolase</fullName>
    </submittedName>
</protein>
<name>A0A1G5Q6W6_9GAMM</name>
<evidence type="ECO:0000256" key="2">
    <source>
        <dbReference type="ARBA" id="ARBA00023239"/>
    </source>
</evidence>
<organism evidence="4 5">
    <name type="scientific">Thiohalomonas denitrificans</name>
    <dbReference type="NCBI Taxonomy" id="415747"/>
    <lineage>
        <taxon>Bacteria</taxon>
        <taxon>Pseudomonadati</taxon>
        <taxon>Pseudomonadota</taxon>
        <taxon>Gammaproteobacteria</taxon>
        <taxon>Thiohalomonadales</taxon>
        <taxon>Thiohalomonadaceae</taxon>
        <taxon>Thiohalomonas</taxon>
    </lineage>
</organism>
<evidence type="ECO:0000256" key="1">
    <source>
        <dbReference type="ARBA" id="ARBA00022723"/>
    </source>
</evidence>
<dbReference type="PANTHER" id="PTHR22789:SF0">
    <property type="entry name" value="3-OXO-TETRONATE 4-PHOSPHATE DECARBOXYLASE-RELATED"/>
    <property type="match status" value="1"/>
</dbReference>